<dbReference type="GO" id="GO:0004312">
    <property type="term" value="F:fatty acid synthase activity"/>
    <property type="evidence" value="ECO:0007669"/>
    <property type="project" value="InterPro"/>
</dbReference>
<dbReference type="PANTHER" id="PTHR43841">
    <property type="entry name" value="3-HYDROXYACYL-THIOESTER DEHYDRATASE HTDX-RELATED"/>
    <property type="match status" value="1"/>
</dbReference>
<evidence type="ECO:0000256" key="1">
    <source>
        <dbReference type="ARBA" id="ARBA00005254"/>
    </source>
</evidence>
<proteinExistence type="inferred from homology"/>
<dbReference type="GO" id="GO:0005835">
    <property type="term" value="C:fatty acid synthase complex"/>
    <property type="evidence" value="ECO:0007669"/>
    <property type="project" value="InterPro"/>
</dbReference>
<dbReference type="SUPFAM" id="SSF54637">
    <property type="entry name" value="Thioesterase/thiol ester dehydrase-isomerase"/>
    <property type="match status" value="1"/>
</dbReference>
<evidence type="ECO:0000313" key="4">
    <source>
        <dbReference type="Proteomes" id="UP000592181"/>
    </source>
</evidence>
<dbReference type="RefSeq" id="WP_179462580.1">
    <property type="nucleotide sequence ID" value="NZ_JACBZX010000001.1"/>
</dbReference>
<dbReference type="Proteomes" id="UP000592181">
    <property type="component" value="Unassembled WGS sequence"/>
</dbReference>
<organism evidence="3 4">
    <name type="scientific">Janibacter alkaliphilus</name>
    <dbReference type="NCBI Taxonomy" id="1069963"/>
    <lineage>
        <taxon>Bacteria</taxon>
        <taxon>Bacillati</taxon>
        <taxon>Actinomycetota</taxon>
        <taxon>Actinomycetes</taxon>
        <taxon>Micrococcales</taxon>
        <taxon>Intrasporangiaceae</taxon>
        <taxon>Janibacter</taxon>
    </lineage>
</organism>
<dbReference type="InterPro" id="IPR002539">
    <property type="entry name" value="MaoC-like_dom"/>
</dbReference>
<dbReference type="Gene3D" id="3.10.129.10">
    <property type="entry name" value="Hotdog Thioesterase"/>
    <property type="match status" value="1"/>
</dbReference>
<dbReference type="InterPro" id="IPR003965">
    <property type="entry name" value="Fatty_acid_synthase"/>
</dbReference>
<name>A0A852X3X3_9MICO</name>
<dbReference type="Pfam" id="PF01575">
    <property type="entry name" value="MaoC_dehydratas"/>
    <property type="match status" value="1"/>
</dbReference>
<dbReference type="EMBL" id="JACBZX010000001">
    <property type="protein sequence ID" value="NYG37167.1"/>
    <property type="molecule type" value="Genomic_DNA"/>
</dbReference>
<protein>
    <submittedName>
        <fullName evidence="3">Acyl dehydratase</fullName>
    </submittedName>
</protein>
<sequence>MARSEQPLTLAQVSVGDELPARTIHVDRATLVHYAGASGDRNPIHWDERFATGVGLPDVIAHGMWTMGAVVGVVTDWVGDPGRVVEYGTRFTKPVVVPHDGGADVEVTGTVKSVDEDTRRAVVALTVRADEDKVLGRTDVTVQLA</sequence>
<dbReference type="GO" id="GO:0006633">
    <property type="term" value="P:fatty acid biosynthetic process"/>
    <property type="evidence" value="ECO:0007669"/>
    <property type="project" value="InterPro"/>
</dbReference>
<dbReference type="AlphaFoldDB" id="A0A852X3X3"/>
<evidence type="ECO:0000313" key="3">
    <source>
        <dbReference type="EMBL" id="NYG37167.1"/>
    </source>
</evidence>
<dbReference type="PANTHER" id="PTHR43841:SF3">
    <property type="entry name" value="(3R)-HYDROXYACYL-ACP DEHYDRATASE SUBUNIT HADB"/>
    <property type="match status" value="1"/>
</dbReference>
<comment type="similarity">
    <text evidence="1">Belongs to the enoyl-CoA hydratase/isomerase family.</text>
</comment>
<keyword evidence="4" id="KW-1185">Reference proteome</keyword>
<dbReference type="CDD" id="cd03453">
    <property type="entry name" value="SAV4209_like"/>
    <property type="match status" value="1"/>
</dbReference>
<feature type="domain" description="MaoC-like" evidence="2">
    <location>
        <begin position="18"/>
        <end position="117"/>
    </location>
</feature>
<comment type="caution">
    <text evidence="3">The sequence shown here is derived from an EMBL/GenBank/DDBJ whole genome shotgun (WGS) entry which is preliminary data.</text>
</comment>
<gene>
    <name evidence="3" type="ORF">BJY28_001636</name>
</gene>
<dbReference type="InterPro" id="IPR029069">
    <property type="entry name" value="HotDog_dom_sf"/>
</dbReference>
<reference evidence="3 4" key="1">
    <citation type="submission" date="2020-07" db="EMBL/GenBank/DDBJ databases">
        <title>Sequencing the genomes of 1000 actinobacteria strains.</title>
        <authorList>
            <person name="Klenk H.-P."/>
        </authorList>
    </citation>
    <scope>NUCLEOTIDE SEQUENCE [LARGE SCALE GENOMIC DNA]</scope>
    <source>
        <strain evidence="3 4">DSM 24723</strain>
    </source>
</reference>
<dbReference type="PRINTS" id="PR01483">
    <property type="entry name" value="FASYNTHASE"/>
</dbReference>
<evidence type="ECO:0000259" key="2">
    <source>
        <dbReference type="Pfam" id="PF01575"/>
    </source>
</evidence>
<accession>A0A852X3X3</accession>